<proteinExistence type="predicted"/>
<dbReference type="AlphaFoldDB" id="A0A4R7D3F7"/>
<evidence type="ECO:0000313" key="2">
    <source>
        <dbReference type="Proteomes" id="UP000294752"/>
    </source>
</evidence>
<sequence length="52" mass="5970">MLSAFDSIVVGDLQHYLFLFVLYKAIHKHFFTLCNTQDSRALVPPSRNGEND</sequence>
<accession>A0A4R7D3F7</accession>
<reference evidence="1 2" key="1">
    <citation type="submission" date="2019-03" db="EMBL/GenBank/DDBJ databases">
        <title>Genomic Encyclopedia of Type Strains, Phase III (KMG-III): the genomes of soil and plant-associated and newly described type strains.</title>
        <authorList>
            <person name="Whitman W."/>
        </authorList>
    </citation>
    <scope>NUCLEOTIDE SEQUENCE [LARGE SCALE GENOMIC DNA]</scope>
    <source>
        <strain evidence="1 2">CGMCC 1.12801</strain>
    </source>
</reference>
<gene>
    <name evidence="1" type="ORF">B0I21_103342</name>
</gene>
<comment type="caution">
    <text evidence="1">The sequence shown here is derived from an EMBL/GenBank/DDBJ whole genome shotgun (WGS) entry which is preliminary data.</text>
</comment>
<keyword evidence="2" id="KW-1185">Reference proteome</keyword>
<protein>
    <submittedName>
        <fullName evidence="1">Uncharacterized protein</fullName>
    </submittedName>
</protein>
<dbReference type="Proteomes" id="UP000294752">
    <property type="component" value="Unassembled WGS sequence"/>
</dbReference>
<organism evidence="1 2">
    <name type="scientific">Sphingobacterium paludis</name>
    <dbReference type="NCBI Taxonomy" id="1476465"/>
    <lineage>
        <taxon>Bacteria</taxon>
        <taxon>Pseudomonadati</taxon>
        <taxon>Bacteroidota</taxon>
        <taxon>Sphingobacteriia</taxon>
        <taxon>Sphingobacteriales</taxon>
        <taxon>Sphingobacteriaceae</taxon>
        <taxon>Sphingobacterium</taxon>
    </lineage>
</organism>
<name>A0A4R7D3F7_9SPHI</name>
<dbReference type="EMBL" id="SNZV01000003">
    <property type="protein sequence ID" value="TDS14842.1"/>
    <property type="molecule type" value="Genomic_DNA"/>
</dbReference>
<evidence type="ECO:0000313" key="1">
    <source>
        <dbReference type="EMBL" id="TDS14842.1"/>
    </source>
</evidence>